<proteinExistence type="predicted"/>
<gene>
    <name evidence="1" type="ORF">J2X05_002418</name>
</gene>
<comment type="caution">
    <text evidence="1">The sequence shown here is derived from an EMBL/GenBank/DDBJ whole genome shotgun (WGS) entry which is preliminary data.</text>
</comment>
<evidence type="ECO:0000313" key="2">
    <source>
        <dbReference type="Proteomes" id="UP001253595"/>
    </source>
</evidence>
<dbReference type="Proteomes" id="UP001253595">
    <property type="component" value="Unassembled WGS sequence"/>
</dbReference>
<dbReference type="Pfam" id="PF04820">
    <property type="entry name" value="Trp_halogenase"/>
    <property type="match status" value="1"/>
</dbReference>
<reference evidence="1 2" key="1">
    <citation type="submission" date="2023-07" db="EMBL/GenBank/DDBJ databases">
        <title>Sorghum-associated microbial communities from plants grown in Nebraska, USA.</title>
        <authorList>
            <person name="Schachtman D."/>
        </authorList>
    </citation>
    <scope>NUCLEOTIDE SEQUENCE [LARGE SCALE GENOMIC DNA]</scope>
    <source>
        <strain evidence="1 2">BE190</strain>
    </source>
</reference>
<name>A0ABU1UYW6_9GAMM</name>
<accession>A0ABU1UYW6</accession>
<sequence length="493" mass="54449">MAEKIYDVAIVGSPSDCWTLALLLAKQLNMLNPRIVVISFAEGVNEAVIVSASPSIRRFHQLLGISAKELVRRSIARPLLGIDISAEEPARYFFHSYGSSLAGSAEVDWSIMASLLAYGDFHQAELSLAATMARAGKFIDPERVPHDIYQSLGVGLQLHLASYVDLLRERALALGVTECRAQTVTPAGDSSATHIDFLRLDQQRDVAAKLFIDLSSAGLSRDDSESLTSVNITCRQYNGIENGGGALAHMRVRGRRFFSRTHIESTFCMRLYAFQQEGTQTQNNDNNFAINNVRELCLDLSGVKTEQKSKFDFNDTARWQGNYVRIPPAVNVPWDMISGYGEAARQNMMHLLDCYACSAAMSGASEEFNRLSLITTREHQQLIVIFLLLTAALTSSQVQALVEPAIYEDAVHSINLFKSGAVISNYLSPLLTRDQWINLFIGFGVAPMTGGLCFDSIPLEKIASLAAQRQTQVKSASDRAPSLDEYINYFLRN</sequence>
<evidence type="ECO:0008006" key="3">
    <source>
        <dbReference type="Google" id="ProtNLM"/>
    </source>
</evidence>
<evidence type="ECO:0000313" key="1">
    <source>
        <dbReference type="EMBL" id="MDR7090394.1"/>
    </source>
</evidence>
<protein>
    <recommendedName>
        <fullName evidence="3">Tryptophan halogenase</fullName>
    </recommendedName>
</protein>
<organism evidence="1 2">
    <name type="scientific">Cellvibrio fibrivorans</name>
    <dbReference type="NCBI Taxonomy" id="126350"/>
    <lineage>
        <taxon>Bacteria</taxon>
        <taxon>Pseudomonadati</taxon>
        <taxon>Pseudomonadota</taxon>
        <taxon>Gammaproteobacteria</taxon>
        <taxon>Cellvibrionales</taxon>
        <taxon>Cellvibrionaceae</taxon>
        <taxon>Cellvibrio</taxon>
    </lineage>
</organism>
<dbReference type="EMBL" id="JAVDVX010000004">
    <property type="protein sequence ID" value="MDR7090394.1"/>
    <property type="molecule type" value="Genomic_DNA"/>
</dbReference>
<dbReference type="RefSeq" id="WP_310072679.1">
    <property type="nucleotide sequence ID" value="NZ_JAVDVX010000004.1"/>
</dbReference>
<dbReference type="InterPro" id="IPR036188">
    <property type="entry name" value="FAD/NAD-bd_sf"/>
</dbReference>
<dbReference type="Gene3D" id="3.50.50.60">
    <property type="entry name" value="FAD/NAD(P)-binding domain"/>
    <property type="match status" value="1"/>
</dbReference>
<dbReference type="InterPro" id="IPR006905">
    <property type="entry name" value="Flavin_halogenase"/>
</dbReference>
<keyword evidence="2" id="KW-1185">Reference proteome</keyword>